<dbReference type="EMBL" id="JACCKA010000044">
    <property type="protein sequence ID" value="NZA25928.1"/>
    <property type="molecule type" value="Genomic_DNA"/>
</dbReference>
<sequence length="170" mass="18157">MRQGLRAAAVLTVALGCGGCAIWPGGADPPAGAANEAPTVLRCASRDNRRYYCQADTSRGVRLAQQLSTVDCVQGSTWGYDGHGVWVARGCRGEFLLGPGTAAGAGAQPPTLVRCESAGNRHRRCNAVVRSEVKLLRQLSRTRCVQRQNWGWDRGGVWVDGGCAAEFEVR</sequence>
<comment type="caution">
    <text evidence="1">The sequence shown here is derived from an EMBL/GenBank/DDBJ whole genome shotgun (WGS) entry which is preliminary data.</text>
</comment>
<keyword evidence="2" id="KW-1185">Reference proteome</keyword>
<proteinExistence type="predicted"/>
<dbReference type="Pfam" id="PF11218">
    <property type="entry name" value="DUF3011"/>
    <property type="match status" value="1"/>
</dbReference>
<organism evidence="1 2">
    <name type="scientific">Luteimonas salinisoli</name>
    <dbReference type="NCBI Taxonomy" id="2752307"/>
    <lineage>
        <taxon>Bacteria</taxon>
        <taxon>Pseudomonadati</taxon>
        <taxon>Pseudomonadota</taxon>
        <taxon>Gammaproteobacteria</taxon>
        <taxon>Lysobacterales</taxon>
        <taxon>Lysobacteraceae</taxon>
        <taxon>Luteimonas</taxon>
    </lineage>
</organism>
<gene>
    <name evidence="1" type="ORF">H0E84_05985</name>
</gene>
<protein>
    <submittedName>
        <fullName evidence="1">DUF3011 domain-containing protein</fullName>
    </submittedName>
</protein>
<name>A0A853JBC6_9GAMM</name>
<accession>A0A853JBC6</accession>
<dbReference type="RefSeq" id="WP_180677727.1">
    <property type="nucleotide sequence ID" value="NZ_JACCKA010000044.1"/>
</dbReference>
<evidence type="ECO:0000313" key="2">
    <source>
        <dbReference type="Proteomes" id="UP000578091"/>
    </source>
</evidence>
<dbReference type="AlphaFoldDB" id="A0A853JBC6"/>
<dbReference type="PROSITE" id="PS51257">
    <property type="entry name" value="PROKAR_LIPOPROTEIN"/>
    <property type="match status" value="1"/>
</dbReference>
<dbReference type="InterPro" id="IPR021381">
    <property type="entry name" value="DUF3011"/>
</dbReference>
<evidence type="ECO:0000313" key="1">
    <source>
        <dbReference type="EMBL" id="NZA25928.1"/>
    </source>
</evidence>
<dbReference type="Proteomes" id="UP000578091">
    <property type="component" value="Unassembled WGS sequence"/>
</dbReference>
<reference evidence="1 2" key="1">
    <citation type="submission" date="2020-07" db="EMBL/GenBank/DDBJ databases">
        <title>Luteimonas sp. SJ-92.</title>
        <authorList>
            <person name="Huang X.-X."/>
            <person name="Xu L."/>
            <person name="Sun J.-Q."/>
        </authorList>
    </citation>
    <scope>NUCLEOTIDE SEQUENCE [LARGE SCALE GENOMIC DNA]</scope>
    <source>
        <strain evidence="1 2">SJ-92</strain>
    </source>
</reference>